<evidence type="ECO:0000256" key="3">
    <source>
        <dbReference type="SAM" id="MobiDB-lite"/>
    </source>
</evidence>
<name>A0A327KG17_9BRAD</name>
<keyword evidence="1 2" id="KW-0238">DNA-binding</keyword>
<dbReference type="PANTHER" id="PTHR30055">
    <property type="entry name" value="HTH-TYPE TRANSCRIPTIONAL REGULATOR RUTR"/>
    <property type="match status" value="1"/>
</dbReference>
<dbReference type="AlphaFoldDB" id="A0A327KG17"/>
<feature type="DNA-binding region" description="H-T-H motif" evidence="2">
    <location>
        <begin position="75"/>
        <end position="94"/>
    </location>
</feature>
<dbReference type="InterPro" id="IPR009057">
    <property type="entry name" value="Homeodomain-like_sf"/>
</dbReference>
<comment type="caution">
    <text evidence="5">The sequence shown here is derived from an EMBL/GenBank/DDBJ whole genome shotgun (WGS) entry which is preliminary data.</text>
</comment>
<evidence type="ECO:0000256" key="1">
    <source>
        <dbReference type="ARBA" id="ARBA00023125"/>
    </source>
</evidence>
<feature type="region of interest" description="Disordered" evidence="3">
    <location>
        <begin position="264"/>
        <end position="284"/>
    </location>
</feature>
<dbReference type="SUPFAM" id="SSF46689">
    <property type="entry name" value="Homeodomain-like"/>
    <property type="match status" value="1"/>
</dbReference>
<dbReference type="GO" id="GO:0000976">
    <property type="term" value="F:transcription cis-regulatory region binding"/>
    <property type="evidence" value="ECO:0007669"/>
    <property type="project" value="TreeGrafter"/>
</dbReference>
<dbReference type="InterPro" id="IPR050109">
    <property type="entry name" value="HTH-type_TetR-like_transc_reg"/>
</dbReference>
<evidence type="ECO:0000256" key="2">
    <source>
        <dbReference type="PROSITE-ProRule" id="PRU00335"/>
    </source>
</evidence>
<dbReference type="InterPro" id="IPR036271">
    <property type="entry name" value="Tet_transcr_reg_TetR-rel_C_sf"/>
</dbReference>
<dbReference type="PANTHER" id="PTHR30055:SF235">
    <property type="entry name" value="TRANSCRIPTIONAL REGULATORY PROTEIN"/>
    <property type="match status" value="1"/>
</dbReference>
<dbReference type="Pfam" id="PF17939">
    <property type="entry name" value="TetR_C_30"/>
    <property type="match status" value="1"/>
</dbReference>
<dbReference type="SUPFAM" id="SSF48498">
    <property type="entry name" value="Tetracyclin repressor-like, C-terminal domain"/>
    <property type="match status" value="1"/>
</dbReference>
<keyword evidence="6" id="KW-1185">Reference proteome</keyword>
<gene>
    <name evidence="5" type="ORF">CH341_29180</name>
</gene>
<evidence type="ECO:0000259" key="4">
    <source>
        <dbReference type="PROSITE" id="PS50977"/>
    </source>
</evidence>
<sequence length="284" mass="30578">MTGETSEPIGGDVAEAGRGTRTARRGAGGTVPRTRAASPALARPAETEAEDAGTADRILDAAEALFAERGFHAVAVREITSAADVNGAAIFYHFGRKEDLLAAVLERRAAPLAAERRRRLDALLDGPAAALTLEALIEAYLAPGLTIGFGSSEARIRFGRLRGRITADSGDARVQEILRRHYREPGRRFLEGVARLLPDLAPQDLQWRYHVMIGTLIHLLGKPGRVQAVADDPPDSTYDPSDMETAQRVLVPLLAAVFRAPPTLADATAPSRRPRRNDKKDSPS</sequence>
<dbReference type="Pfam" id="PF00440">
    <property type="entry name" value="TetR_N"/>
    <property type="match status" value="1"/>
</dbReference>
<dbReference type="GO" id="GO:0003700">
    <property type="term" value="F:DNA-binding transcription factor activity"/>
    <property type="evidence" value="ECO:0007669"/>
    <property type="project" value="TreeGrafter"/>
</dbReference>
<dbReference type="InterPro" id="IPR001647">
    <property type="entry name" value="HTH_TetR"/>
</dbReference>
<dbReference type="Proteomes" id="UP000249130">
    <property type="component" value="Unassembled WGS sequence"/>
</dbReference>
<feature type="domain" description="HTH tetR-type" evidence="4">
    <location>
        <begin position="52"/>
        <end position="112"/>
    </location>
</feature>
<dbReference type="PROSITE" id="PS50977">
    <property type="entry name" value="HTH_TETR_2"/>
    <property type="match status" value="1"/>
</dbReference>
<dbReference type="OrthoDB" id="9802802at2"/>
<evidence type="ECO:0000313" key="6">
    <source>
        <dbReference type="Proteomes" id="UP000249130"/>
    </source>
</evidence>
<accession>A0A327KG17</accession>
<organism evidence="5 6">
    <name type="scientific">Rhodoplanes roseus</name>
    <dbReference type="NCBI Taxonomy" id="29409"/>
    <lineage>
        <taxon>Bacteria</taxon>
        <taxon>Pseudomonadati</taxon>
        <taxon>Pseudomonadota</taxon>
        <taxon>Alphaproteobacteria</taxon>
        <taxon>Hyphomicrobiales</taxon>
        <taxon>Nitrobacteraceae</taxon>
        <taxon>Rhodoplanes</taxon>
    </lineage>
</organism>
<protein>
    <recommendedName>
        <fullName evidence="4">HTH tetR-type domain-containing protein</fullName>
    </recommendedName>
</protein>
<evidence type="ECO:0000313" key="5">
    <source>
        <dbReference type="EMBL" id="RAI37710.1"/>
    </source>
</evidence>
<dbReference type="PRINTS" id="PR00455">
    <property type="entry name" value="HTHTETR"/>
</dbReference>
<reference evidence="5 6" key="1">
    <citation type="submission" date="2017-07" db="EMBL/GenBank/DDBJ databases">
        <title>Draft Genome Sequences of Select Purple Nonsulfur Bacteria.</title>
        <authorList>
            <person name="Lasarre B."/>
            <person name="Mckinlay J.B."/>
        </authorList>
    </citation>
    <scope>NUCLEOTIDE SEQUENCE [LARGE SCALE GENOMIC DNA]</scope>
    <source>
        <strain evidence="5 6">DSM 5909</strain>
    </source>
</reference>
<proteinExistence type="predicted"/>
<feature type="region of interest" description="Disordered" evidence="3">
    <location>
        <begin position="1"/>
        <end position="54"/>
    </location>
</feature>
<dbReference type="EMBL" id="NPEX01000421">
    <property type="protein sequence ID" value="RAI37710.1"/>
    <property type="molecule type" value="Genomic_DNA"/>
</dbReference>
<dbReference type="InterPro" id="IPR041586">
    <property type="entry name" value="PsrA_TetR_C"/>
</dbReference>
<dbReference type="Gene3D" id="1.10.357.10">
    <property type="entry name" value="Tetracycline Repressor, domain 2"/>
    <property type="match status" value="1"/>
</dbReference>